<dbReference type="EMBL" id="CAXHTA020000021">
    <property type="protein sequence ID" value="CAL5229659.1"/>
    <property type="molecule type" value="Genomic_DNA"/>
</dbReference>
<feature type="domain" description="SAM" evidence="2">
    <location>
        <begin position="89"/>
        <end position="152"/>
    </location>
</feature>
<evidence type="ECO:0000259" key="2">
    <source>
        <dbReference type="PROSITE" id="PS50105"/>
    </source>
</evidence>
<feature type="region of interest" description="Disordered" evidence="1">
    <location>
        <begin position="501"/>
        <end position="545"/>
    </location>
</feature>
<dbReference type="Pfam" id="PF00536">
    <property type="entry name" value="SAM_1"/>
    <property type="match status" value="1"/>
</dbReference>
<name>A0ABP1GGG3_9CHLO</name>
<evidence type="ECO:0000313" key="3">
    <source>
        <dbReference type="EMBL" id="CAL5229659.1"/>
    </source>
</evidence>
<protein>
    <submittedName>
        <fullName evidence="3">G13024 protein</fullName>
    </submittedName>
</protein>
<dbReference type="InterPro" id="IPR001660">
    <property type="entry name" value="SAM"/>
</dbReference>
<sequence>MADGSGCHNMLAAQCACMQCGHDLSAISYERRVAHVKKCTEQMKQKADSKGHSHGSRLTRSADLRHLPGLDLCSGADSGHSESAAACIDASKGVEGILAQLGMEAHITAFHKEEVDIRALPELSDEDLIYLGVSDTSQRRKLLQVARALKKSGAQRLGGNQSSTPALQHAEIPAASEVAQPMASATSAARSDSRDSRTHTQGNPDKSAEAGGPSKACDSGSCKVVLPQPHTDVQAKAETAGLQPAGQACRGLEHSLASSAGTKQSAGVDCTAMPQSYGEADFAEKPQRDAHPPRKFAKLSRSMLSRRKTERPVSKPGSVPAAAAAAKQHLSAGSSIQDMASKERSAVLQCTGKAHSMPSTATAAKCHLSTGMGAQDAASQEQRALSAFHDKALSRNSIASRPPSKPEQSLRSVADSIQPASLKTLPTGGETKQANSYRGQPGSGKDAPQSSEDIKPAAYLSGALGHLLATRSVRACISQNGSYSRQAELRLLQALYPGEGAQHCSSANGHRHSRRSADVWSSDDEEKAGRGINPPPSAGCTIRGPGVQQVPKEASLWAMSRQDAHRQCSVPTLQQRHVARKAARSGAASAQDLQPLHLDGLENSANSLSAPEQLSSLAEPNAISEAVVQELKTWLADAEAELEEEQVNGRLL</sequence>
<feature type="region of interest" description="Disordered" evidence="1">
    <location>
        <begin position="393"/>
        <end position="452"/>
    </location>
</feature>
<dbReference type="SUPFAM" id="SSF47769">
    <property type="entry name" value="SAM/Pointed domain"/>
    <property type="match status" value="1"/>
</dbReference>
<evidence type="ECO:0000313" key="4">
    <source>
        <dbReference type="Proteomes" id="UP001497392"/>
    </source>
</evidence>
<feature type="compositionally biased region" description="Basic residues" evidence="1">
    <location>
        <begin position="300"/>
        <end position="309"/>
    </location>
</feature>
<dbReference type="CDD" id="cd09487">
    <property type="entry name" value="SAM_superfamily"/>
    <property type="match status" value="1"/>
</dbReference>
<dbReference type="Proteomes" id="UP001497392">
    <property type="component" value="Unassembled WGS sequence"/>
</dbReference>
<keyword evidence="4" id="KW-1185">Reference proteome</keyword>
<reference evidence="3 4" key="1">
    <citation type="submission" date="2024-06" db="EMBL/GenBank/DDBJ databases">
        <authorList>
            <person name="Kraege A."/>
            <person name="Thomma B."/>
        </authorList>
    </citation>
    <scope>NUCLEOTIDE SEQUENCE [LARGE SCALE GENOMIC DNA]</scope>
</reference>
<feature type="region of interest" description="Disordered" evidence="1">
    <location>
        <begin position="300"/>
        <end position="326"/>
    </location>
</feature>
<proteinExistence type="predicted"/>
<evidence type="ECO:0000256" key="1">
    <source>
        <dbReference type="SAM" id="MobiDB-lite"/>
    </source>
</evidence>
<dbReference type="InterPro" id="IPR013761">
    <property type="entry name" value="SAM/pointed_sf"/>
</dbReference>
<organism evidence="3 4">
    <name type="scientific">Coccomyxa viridis</name>
    <dbReference type="NCBI Taxonomy" id="1274662"/>
    <lineage>
        <taxon>Eukaryota</taxon>
        <taxon>Viridiplantae</taxon>
        <taxon>Chlorophyta</taxon>
        <taxon>core chlorophytes</taxon>
        <taxon>Trebouxiophyceae</taxon>
        <taxon>Trebouxiophyceae incertae sedis</taxon>
        <taxon>Coccomyxaceae</taxon>
        <taxon>Coccomyxa</taxon>
    </lineage>
</organism>
<accession>A0ABP1GGG3</accession>
<comment type="caution">
    <text evidence="3">The sequence shown here is derived from an EMBL/GenBank/DDBJ whole genome shotgun (WGS) entry which is preliminary data.</text>
</comment>
<dbReference type="SMART" id="SM00454">
    <property type="entry name" value="SAM"/>
    <property type="match status" value="1"/>
</dbReference>
<dbReference type="Gene3D" id="1.10.150.50">
    <property type="entry name" value="Transcription Factor, Ets-1"/>
    <property type="match status" value="1"/>
</dbReference>
<feature type="region of interest" description="Disordered" evidence="1">
    <location>
        <begin position="176"/>
        <end position="223"/>
    </location>
</feature>
<dbReference type="PROSITE" id="PS50105">
    <property type="entry name" value="SAM_DOMAIN"/>
    <property type="match status" value="1"/>
</dbReference>
<gene>
    <name evidence="3" type="primary">g13024</name>
    <name evidence="3" type="ORF">VP750_LOCUS11565</name>
</gene>